<evidence type="ECO:0000256" key="7">
    <source>
        <dbReference type="ARBA" id="ARBA00023136"/>
    </source>
</evidence>
<sequence length="326" mass="36692">MFGPGVGRRGRGMAPNVGRNGQGLTLMLMLVRQVQQLERKPPVTLGLMALMYGIHFQKNQTPQLFAPYSLCPDRVLSNWDWERIVASGLIHVDDWHLYHNMISFLWKGYNLEYKLGSVRFLLTVGYLLVLCHVLVVVVALVLATGFQMPAPLHQCSVGFSGVLFALKVLLNHNSPAFFSSVYGFQVPTKYTAWLELVVIHFLVPRSSFMGHMCGILAGYIFVDSPSMQSAMTSGARVVSRWMRSLAGPISSRSEHDTRCAAPAHSSRSSTSMPAQRFETDEQLARRLQEEEYQRAQDIAAPQREQPLPERISPSELRRRRLARFGS</sequence>
<protein>
    <recommendedName>
        <fullName evidence="10">Peptidase S54 rhomboid domain-containing protein</fullName>
    </recommendedName>
</protein>
<evidence type="ECO:0000256" key="4">
    <source>
        <dbReference type="ARBA" id="ARBA00022692"/>
    </source>
</evidence>
<dbReference type="KEGG" id="psoj:PHYSODRAFT_507191"/>
<keyword evidence="7 9" id="KW-0472">Membrane</keyword>
<gene>
    <name evidence="11" type="ORF">PHYSODRAFT_507191</name>
</gene>
<feature type="domain" description="Peptidase S54 rhomboid" evidence="10">
    <location>
        <begin position="79"/>
        <end position="221"/>
    </location>
</feature>
<reference evidence="11 12" key="1">
    <citation type="journal article" date="2006" name="Science">
        <title>Phytophthora genome sequences uncover evolutionary origins and mechanisms of pathogenesis.</title>
        <authorList>
            <person name="Tyler B.M."/>
            <person name="Tripathy S."/>
            <person name="Zhang X."/>
            <person name="Dehal P."/>
            <person name="Jiang R.H."/>
            <person name="Aerts A."/>
            <person name="Arredondo F.D."/>
            <person name="Baxter L."/>
            <person name="Bensasson D."/>
            <person name="Beynon J.L."/>
            <person name="Chapman J."/>
            <person name="Damasceno C.M."/>
            <person name="Dorrance A.E."/>
            <person name="Dou D."/>
            <person name="Dickerman A.W."/>
            <person name="Dubchak I.L."/>
            <person name="Garbelotto M."/>
            <person name="Gijzen M."/>
            <person name="Gordon S.G."/>
            <person name="Govers F."/>
            <person name="Grunwald N.J."/>
            <person name="Huang W."/>
            <person name="Ivors K.L."/>
            <person name="Jones R.W."/>
            <person name="Kamoun S."/>
            <person name="Krampis K."/>
            <person name="Lamour K.H."/>
            <person name="Lee M.K."/>
            <person name="McDonald W.H."/>
            <person name="Medina M."/>
            <person name="Meijer H.J."/>
            <person name="Nordberg E.K."/>
            <person name="Maclean D.J."/>
            <person name="Ospina-Giraldo M.D."/>
            <person name="Morris P.F."/>
            <person name="Phuntumart V."/>
            <person name="Putnam N.H."/>
            <person name="Rash S."/>
            <person name="Rose J.K."/>
            <person name="Sakihama Y."/>
            <person name="Salamov A.A."/>
            <person name="Savidor A."/>
            <person name="Scheuring C.F."/>
            <person name="Smith B.M."/>
            <person name="Sobral B.W."/>
            <person name="Terry A."/>
            <person name="Torto-Alalibo T.A."/>
            <person name="Win J."/>
            <person name="Xu Z."/>
            <person name="Zhang H."/>
            <person name="Grigoriev I.V."/>
            <person name="Rokhsar D.S."/>
            <person name="Boore J.L."/>
        </authorList>
    </citation>
    <scope>NUCLEOTIDE SEQUENCE [LARGE SCALE GENOMIC DNA]</scope>
    <source>
        <strain evidence="11 12">P6497</strain>
    </source>
</reference>
<keyword evidence="4 9" id="KW-0812">Transmembrane</keyword>
<dbReference type="FunFam" id="1.20.1540.10:FF:000008">
    <property type="entry name" value="RHOMBOID-like protein 13"/>
    <property type="match status" value="1"/>
</dbReference>
<dbReference type="InterPro" id="IPR035952">
    <property type="entry name" value="Rhomboid-like_sf"/>
</dbReference>
<dbReference type="InParanoid" id="G4ZKH6"/>
<comment type="similarity">
    <text evidence="2">Belongs to the peptidase S54 family.</text>
</comment>
<proteinExistence type="inferred from homology"/>
<dbReference type="OMA" id="GLMALMY"/>
<dbReference type="Pfam" id="PF01694">
    <property type="entry name" value="Rhomboid"/>
    <property type="match status" value="1"/>
</dbReference>
<organism evidence="11 12">
    <name type="scientific">Phytophthora sojae (strain P6497)</name>
    <name type="common">Soybean stem and root rot agent</name>
    <name type="synonym">Phytophthora megasperma f. sp. glycines</name>
    <dbReference type="NCBI Taxonomy" id="1094619"/>
    <lineage>
        <taxon>Eukaryota</taxon>
        <taxon>Sar</taxon>
        <taxon>Stramenopiles</taxon>
        <taxon>Oomycota</taxon>
        <taxon>Peronosporomycetes</taxon>
        <taxon>Peronosporales</taxon>
        <taxon>Peronosporaceae</taxon>
        <taxon>Phytophthora</taxon>
    </lineage>
</organism>
<feature type="compositionally biased region" description="Basic residues" evidence="8">
    <location>
        <begin position="317"/>
        <end position="326"/>
    </location>
</feature>
<dbReference type="GO" id="GO:0006508">
    <property type="term" value="P:proteolysis"/>
    <property type="evidence" value="ECO:0007669"/>
    <property type="project" value="UniProtKB-KW"/>
</dbReference>
<evidence type="ECO:0000256" key="1">
    <source>
        <dbReference type="ARBA" id="ARBA00004141"/>
    </source>
</evidence>
<evidence type="ECO:0000313" key="12">
    <source>
        <dbReference type="Proteomes" id="UP000002640"/>
    </source>
</evidence>
<dbReference type="GO" id="GO:0016020">
    <property type="term" value="C:membrane"/>
    <property type="evidence" value="ECO:0007669"/>
    <property type="project" value="UniProtKB-SubCell"/>
</dbReference>
<dbReference type="EMBL" id="JH159155">
    <property type="protein sequence ID" value="EGZ15918.1"/>
    <property type="molecule type" value="Genomic_DNA"/>
</dbReference>
<evidence type="ECO:0000256" key="5">
    <source>
        <dbReference type="ARBA" id="ARBA00022801"/>
    </source>
</evidence>
<dbReference type="RefSeq" id="XP_009529667.1">
    <property type="nucleotide sequence ID" value="XM_009531372.1"/>
</dbReference>
<evidence type="ECO:0000256" key="3">
    <source>
        <dbReference type="ARBA" id="ARBA00022670"/>
    </source>
</evidence>
<dbReference type="Gene3D" id="1.20.1540.10">
    <property type="entry name" value="Rhomboid-like"/>
    <property type="match status" value="1"/>
</dbReference>
<keyword evidence="5" id="KW-0378">Hydrolase</keyword>
<evidence type="ECO:0000256" key="2">
    <source>
        <dbReference type="ARBA" id="ARBA00009045"/>
    </source>
</evidence>
<feature type="compositionally biased region" description="Basic and acidic residues" evidence="8">
    <location>
        <begin position="277"/>
        <end position="294"/>
    </location>
</feature>
<comment type="subcellular location">
    <subcellularLocation>
        <location evidence="1">Membrane</location>
        <topology evidence="1">Multi-pass membrane protein</topology>
    </subcellularLocation>
</comment>
<evidence type="ECO:0000256" key="9">
    <source>
        <dbReference type="SAM" id="Phobius"/>
    </source>
</evidence>
<name>G4ZKH6_PHYSP</name>
<evidence type="ECO:0000256" key="6">
    <source>
        <dbReference type="ARBA" id="ARBA00022989"/>
    </source>
</evidence>
<evidence type="ECO:0000259" key="10">
    <source>
        <dbReference type="Pfam" id="PF01694"/>
    </source>
</evidence>
<dbReference type="GO" id="GO:0004252">
    <property type="term" value="F:serine-type endopeptidase activity"/>
    <property type="evidence" value="ECO:0007669"/>
    <property type="project" value="InterPro"/>
</dbReference>
<dbReference type="GeneID" id="20658721"/>
<dbReference type="InterPro" id="IPR022764">
    <property type="entry name" value="Peptidase_S54_rhomboid_dom"/>
</dbReference>
<feature type="region of interest" description="Disordered" evidence="8">
    <location>
        <begin position="249"/>
        <end position="326"/>
    </location>
</feature>
<dbReference type="PANTHER" id="PTHR43066:SF1">
    <property type="entry name" value="RHOMBOID PROTEIN 2"/>
    <property type="match status" value="1"/>
</dbReference>
<evidence type="ECO:0000313" key="11">
    <source>
        <dbReference type="EMBL" id="EGZ15918.1"/>
    </source>
</evidence>
<accession>G4ZKH6</accession>
<keyword evidence="3" id="KW-0645">Protease</keyword>
<dbReference type="AlphaFoldDB" id="G4ZKH6"/>
<dbReference type="SUPFAM" id="SSF144091">
    <property type="entry name" value="Rhomboid-like"/>
    <property type="match status" value="1"/>
</dbReference>
<keyword evidence="6 9" id="KW-1133">Transmembrane helix</keyword>
<dbReference type="Proteomes" id="UP000002640">
    <property type="component" value="Unassembled WGS sequence"/>
</dbReference>
<keyword evidence="12" id="KW-1185">Reference proteome</keyword>
<evidence type="ECO:0000256" key="8">
    <source>
        <dbReference type="SAM" id="MobiDB-lite"/>
    </source>
</evidence>
<dbReference type="PANTHER" id="PTHR43066">
    <property type="entry name" value="RHOMBOID-RELATED PROTEIN"/>
    <property type="match status" value="1"/>
</dbReference>
<feature type="transmembrane region" description="Helical" evidence="9">
    <location>
        <begin position="120"/>
        <end position="145"/>
    </location>
</feature>